<dbReference type="InterPro" id="IPR046861">
    <property type="entry name" value="SAM_KSR1_N"/>
</dbReference>
<evidence type="ECO:0000256" key="11">
    <source>
        <dbReference type="ARBA" id="ARBA00022771"/>
    </source>
</evidence>
<dbReference type="FunFam" id="1.10.510.10:FF:000107">
    <property type="entry name" value="kinase suppressor of Ras 1"/>
    <property type="match status" value="1"/>
</dbReference>
<evidence type="ECO:0000256" key="14">
    <source>
        <dbReference type="ARBA" id="ARBA00022840"/>
    </source>
</evidence>
<feature type="region of interest" description="Disordered" evidence="18">
    <location>
        <begin position="208"/>
        <end position="265"/>
    </location>
</feature>
<dbReference type="SUPFAM" id="SSF56112">
    <property type="entry name" value="Protein kinase-like (PK-like)"/>
    <property type="match status" value="1"/>
</dbReference>
<dbReference type="InterPro" id="IPR013761">
    <property type="entry name" value="SAM/pointed_sf"/>
</dbReference>
<keyword evidence="12" id="KW-0418">Kinase</keyword>
<dbReference type="GO" id="GO:0120162">
    <property type="term" value="P:positive regulation of cold-induced thermogenesis"/>
    <property type="evidence" value="ECO:0007669"/>
    <property type="project" value="Ensembl"/>
</dbReference>
<comment type="catalytic activity">
    <reaction evidence="17">
        <text>L-seryl-[protein] + ATP = O-phospho-L-seryl-[protein] + ADP + H(+)</text>
        <dbReference type="Rhea" id="RHEA:17989"/>
        <dbReference type="Rhea" id="RHEA-COMP:9863"/>
        <dbReference type="Rhea" id="RHEA-COMP:11604"/>
        <dbReference type="ChEBI" id="CHEBI:15378"/>
        <dbReference type="ChEBI" id="CHEBI:29999"/>
        <dbReference type="ChEBI" id="CHEBI:30616"/>
        <dbReference type="ChEBI" id="CHEBI:83421"/>
        <dbReference type="ChEBI" id="CHEBI:456216"/>
        <dbReference type="EC" id="2.7.11.1"/>
    </reaction>
</comment>
<comment type="catalytic activity">
    <reaction evidence="16">
        <text>L-threonyl-[protein] + ATP = O-phospho-L-threonyl-[protein] + ADP + H(+)</text>
        <dbReference type="Rhea" id="RHEA:46608"/>
        <dbReference type="Rhea" id="RHEA-COMP:11060"/>
        <dbReference type="Rhea" id="RHEA-COMP:11605"/>
        <dbReference type="ChEBI" id="CHEBI:15378"/>
        <dbReference type="ChEBI" id="CHEBI:30013"/>
        <dbReference type="ChEBI" id="CHEBI:30616"/>
        <dbReference type="ChEBI" id="CHEBI:61977"/>
        <dbReference type="ChEBI" id="CHEBI:456216"/>
        <dbReference type="EC" id="2.7.11.1"/>
    </reaction>
</comment>
<keyword evidence="22" id="KW-1185">Reference proteome</keyword>
<dbReference type="FunCoup" id="A0A672V073">
    <property type="interactions" value="47"/>
</dbReference>
<dbReference type="InterPro" id="IPR000719">
    <property type="entry name" value="Prot_kinase_dom"/>
</dbReference>
<dbReference type="InterPro" id="IPR050167">
    <property type="entry name" value="Ser_Thr_protein_kinase"/>
</dbReference>
<comment type="similarity">
    <text evidence="3">Belongs to the protein kinase superfamily. TKL Ser/Thr protein kinase family.</text>
</comment>
<dbReference type="SUPFAM" id="SSF57889">
    <property type="entry name" value="Cysteine-rich domain"/>
    <property type="match status" value="1"/>
</dbReference>
<evidence type="ECO:0000313" key="22">
    <source>
        <dbReference type="Proteomes" id="UP000472266"/>
    </source>
</evidence>
<dbReference type="Pfam" id="PF20406">
    <property type="entry name" value="SAM_KSR1_N"/>
    <property type="match status" value="1"/>
</dbReference>
<evidence type="ECO:0000256" key="7">
    <source>
        <dbReference type="ARBA" id="ARBA00022553"/>
    </source>
</evidence>
<comment type="subcellular location">
    <subcellularLocation>
        <location evidence="2">Cytoplasm</location>
    </subcellularLocation>
    <subcellularLocation>
        <location evidence="1">Membrane</location>
        <topology evidence="1">Peripheral membrane protein</topology>
    </subcellularLocation>
</comment>
<dbReference type="GO" id="GO:0019722">
    <property type="term" value="P:calcium-mediated signaling"/>
    <property type="evidence" value="ECO:0007669"/>
    <property type="project" value="Ensembl"/>
</dbReference>
<accession>A0A672V073</accession>
<dbReference type="GO" id="GO:0005886">
    <property type="term" value="C:plasma membrane"/>
    <property type="evidence" value="ECO:0007669"/>
    <property type="project" value="Ensembl"/>
</dbReference>
<dbReference type="PANTHER" id="PTHR23257:SF775">
    <property type="entry name" value="KINASE SUPPRESSOR OF RAS 2"/>
    <property type="match status" value="1"/>
</dbReference>
<keyword evidence="8" id="KW-0808">Transferase</keyword>
<evidence type="ECO:0000256" key="2">
    <source>
        <dbReference type="ARBA" id="ARBA00004496"/>
    </source>
</evidence>
<dbReference type="PROSITE" id="PS50081">
    <property type="entry name" value="ZF_DAG_PE_2"/>
    <property type="match status" value="1"/>
</dbReference>
<keyword evidence="6" id="KW-0723">Serine/threonine-protein kinase</keyword>
<dbReference type="PROSITE" id="PS50011">
    <property type="entry name" value="PROTEIN_KINASE_DOM"/>
    <property type="match status" value="1"/>
</dbReference>
<dbReference type="Gene3D" id="6.10.140.1120">
    <property type="match status" value="1"/>
</dbReference>
<dbReference type="InterPro" id="IPR008271">
    <property type="entry name" value="Ser/Thr_kinase_AS"/>
</dbReference>
<evidence type="ECO:0000256" key="3">
    <source>
        <dbReference type="ARBA" id="ARBA00005843"/>
    </source>
</evidence>
<dbReference type="InterPro" id="IPR001245">
    <property type="entry name" value="Ser-Thr/Tyr_kinase_cat_dom"/>
</dbReference>
<keyword evidence="7" id="KW-0597">Phosphoprotein</keyword>
<evidence type="ECO:0000256" key="8">
    <source>
        <dbReference type="ARBA" id="ARBA00022679"/>
    </source>
</evidence>
<reference evidence="21" key="2">
    <citation type="submission" date="2025-08" db="UniProtKB">
        <authorList>
            <consortium name="Ensembl"/>
        </authorList>
    </citation>
    <scope>IDENTIFICATION</scope>
</reference>
<evidence type="ECO:0000256" key="12">
    <source>
        <dbReference type="ARBA" id="ARBA00022777"/>
    </source>
</evidence>
<dbReference type="PANTHER" id="PTHR23257">
    <property type="entry name" value="SERINE-THREONINE PROTEIN KINASE"/>
    <property type="match status" value="1"/>
</dbReference>
<reference evidence="21" key="3">
    <citation type="submission" date="2025-09" db="UniProtKB">
        <authorList>
            <consortium name="Ensembl"/>
        </authorList>
    </citation>
    <scope>IDENTIFICATION</scope>
</reference>
<feature type="domain" description="Phorbol-ester/DAG-type" evidence="20">
    <location>
        <begin position="379"/>
        <end position="423"/>
    </location>
</feature>
<dbReference type="GO" id="GO:0005829">
    <property type="term" value="C:cytosol"/>
    <property type="evidence" value="ECO:0007669"/>
    <property type="project" value="Ensembl"/>
</dbReference>
<feature type="region of interest" description="Disordered" evidence="18">
    <location>
        <begin position="463"/>
        <end position="521"/>
    </location>
</feature>
<dbReference type="Gene3D" id="3.30.60.20">
    <property type="match status" value="1"/>
</dbReference>
<dbReference type="InterPro" id="IPR011009">
    <property type="entry name" value="Kinase-like_dom_sf"/>
</dbReference>
<keyword evidence="11" id="KW-0863">Zinc-finger</keyword>
<evidence type="ECO:0000256" key="17">
    <source>
        <dbReference type="ARBA" id="ARBA00048679"/>
    </source>
</evidence>
<evidence type="ECO:0000256" key="9">
    <source>
        <dbReference type="ARBA" id="ARBA00022723"/>
    </source>
</evidence>
<dbReference type="EC" id="2.7.11.1" evidence="4"/>
<dbReference type="OMA" id="DSWDRPH"/>
<dbReference type="GO" id="GO:0008270">
    <property type="term" value="F:zinc ion binding"/>
    <property type="evidence" value="ECO:0007669"/>
    <property type="project" value="UniProtKB-KW"/>
</dbReference>
<dbReference type="FunFam" id="1.10.150.50:FF:000031">
    <property type="entry name" value="Kinase suppressor of Ras 2"/>
    <property type="match status" value="1"/>
</dbReference>
<organism evidence="21 22">
    <name type="scientific">Strigops habroptila</name>
    <name type="common">Kakapo</name>
    <dbReference type="NCBI Taxonomy" id="2489341"/>
    <lineage>
        <taxon>Eukaryota</taxon>
        <taxon>Metazoa</taxon>
        <taxon>Chordata</taxon>
        <taxon>Craniata</taxon>
        <taxon>Vertebrata</taxon>
        <taxon>Euteleostomi</taxon>
        <taxon>Archelosauria</taxon>
        <taxon>Archosauria</taxon>
        <taxon>Dinosauria</taxon>
        <taxon>Saurischia</taxon>
        <taxon>Theropoda</taxon>
        <taxon>Coelurosauria</taxon>
        <taxon>Aves</taxon>
        <taxon>Neognathae</taxon>
        <taxon>Neoaves</taxon>
        <taxon>Telluraves</taxon>
        <taxon>Australaves</taxon>
        <taxon>Psittaciformes</taxon>
        <taxon>Psittacidae</taxon>
        <taxon>Strigops</taxon>
    </lineage>
</organism>
<keyword evidence="9" id="KW-0479">Metal-binding</keyword>
<evidence type="ECO:0000259" key="20">
    <source>
        <dbReference type="PROSITE" id="PS50081"/>
    </source>
</evidence>
<gene>
    <name evidence="21" type="primary">KSR2</name>
</gene>
<evidence type="ECO:0000313" key="21">
    <source>
        <dbReference type="Ensembl" id="ENSSHBP00005019871.1"/>
    </source>
</evidence>
<evidence type="ECO:0000256" key="13">
    <source>
        <dbReference type="ARBA" id="ARBA00022833"/>
    </source>
</evidence>
<keyword evidence="10" id="KW-0547">Nucleotide-binding</keyword>
<evidence type="ECO:0000256" key="16">
    <source>
        <dbReference type="ARBA" id="ARBA00047899"/>
    </source>
</evidence>
<dbReference type="Pfam" id="PF07714">
    <property type="entry name" value="PK_Tyr_Ser-Thr"/>
    <property type="match status" value="1"/>
</dbReference>
<keyword evidence="14" id="KW-0067">ATP-binding</keyword>
<name>A0A672V073_STRHB</name>
<dbReference type="GO" id="GO:0005078">
    <property type="term" value="F:MAP-kinase scaffold activity"/>
    <property type="evidence" value="ECO:0007669"/>
    <property type="project" value="Ensembl"/>
</dbReference>
<dbReference type="Gene3D" id="3.30.200.20">
    <property type="entry name" value="Phosphorylase Kinase, domain 1"/>
    <property type="match status" value="1"/>
</dbReference>
<dbReference type="Gene3D" id="1.10.510.10">
    <property type="entry name" value="Transferase(Phosphotransferase) domain 1"/>
    <property type="match status" value="1"/>
</dbReference>
<protein>
    <recommendedName>
        <fullName evidence="4">non-specific serine/threonine protein kinase</fullName>
        <ecNumber evidence="4">2.7.11.1</ecNumber>
    </recommendedName>
</protein>
<evidence type="ECO:0000259" key="19">
    <source>
        <dbReference type="PROSITE" id="PS50011"/>
    </source>
</evidence>
<dbReference type="GO" id="GO:0007265">
    <property type="term" value="P:Ras protein signal transduction"/>
    <property type="evidence" value="ECO:0007669"/>
    <property type="project" value="TreeGrafter"/>
</dbReference>
<evidence type="ECO:0000256" key="5">
    <source>
        <dbReference type="ARBA" id="ARBA00022490"/>
    </source>
</evidence>
<evidence type="ECO:0000256" key="4">
    <source>
        <dbReference type="ARBA" id="ARBA00012513"/>
    </source>
</evidence>
<evidence type="ECO:0000256" key="6">
    <source>
        <dbReference type="ARBA" id="ARBA00022527"/>
    </source>
</evidence>
<evidence type="ECO:0000256" key="15">
    <source>
        <dbReference type="ARBA" id="ARBA00023136"/>
    </source>
</evidence>
<keyword evidence="5" id="KW-0963">Cytoplasm</keyword>
<dbReference type="Ensembl" id="ENSSHBT00005023721.1">
    <property type="protein sequence ID" value="ENSSHBP00005019871.1"/>
    <property type="gene ID" value="ENSSHBG00005016995.1"/>
</dbReference>
<dbReference type="InterPro" id="IPR046349">
    <property type="entry name" value="C1-like_sf"/>
</dbReference>
<dbReference type="InParanoid" id="A0A672V073"/>
<dbReference type="GO" id="GO:0043410">
    <property type="term" value="P:positive regulation of MAPK cascade"/>
    <property type="evidence" value="ECO:0007669"/>
    <property type="project" value="Ensembl"/>
</dbReference>
<dbReference type="PROSITE" id="PS00479">
    <property type="entry name" value="ZF_DAG_PE_1"/>
    <property type="match status" value="1"/>
</dbReference>
<evidence type="ECO:0000256" key="10">
    <source>
        <dbReference type="ARBA" id="ARBA00022741"/>
    </source>
</evidence>
<dbReference type="CDD" id="cd14153">
    <property type="entry name" value="PK_KSR2"/>
    <property type="match status" value="1"/>
</dbReference>
<reference evidence="21 22" key="1">
    <citation type="submission" date="2019-11" db="EMBL/GenBank/DDBJ databases">
        <title>Strigops habroptila (kakapo) genome, bStrHab1, primary haplotype, v2.</title>
        <authorList>
            <person name="Jarvis E.D."/>
            <person name="Howard J."/>
            <person name="Rhie A."/>
            <person name="Phillippy A."/>
            <person name="Korlach J."/>
            <person name="Digby A."/>
            <person name="Iorns D."/>
            <person name="Eason D."/>
            <person name="Robertson B."/>
            <person name="Raemaekers T."/>
            <person name="Howe K."/>
            <person name="Lewin H."/>
            <person name="Damas J."/>
            <person name="Hastie A."/>
            <person name="Tracey A."/>
            <person name="Chow W."/>
            <person name="Fedrigo O."/>
        </authorList>
    </citation>
    <scope>NUCLEOTIDE SEQUENCE [LARGE SCALE GENOMIC DNA]</scope>
</reference>
<dbReference type="GO" id="GO:0005524">
    <property type="term" value="F:ATP binding"/>
    <property type="evidence" value="ECO:0007669"/>
    <property type="project" value="UniProtKB-KW"/>
</dbReference>
<dbReference type="AlphaFoldDB" id="A0A672V073"/>
<dbReference type="InterPro" id="IPR046933">
    <property type="entry name" value="SAM_KSR1_N_sf"/>
</dbReference>
<keyword evidence="15" id="KW-0472">Membrane</keyword>
<dbReference type="SMART" id="SM00220">
    <property type="entry name" value="S_TKc"/>
    <property type="match status" value="1"/>
</dbReference>
<feature type="compositionally biased region" description="Low complexity" evidence="18">
    <location>
        <begin position="482"/>
        <end position="495"/>
    </location>
</feature>
<dbReference type="FunFam" id="3.30.60.20:FF:000010">
    <property type="entry name" value="Putative kinase suppressor of Ras 1"/>
    <property type="match status" value="1"/>
</dbReference>
<evidence type="ECO:0000256" key="18">
    <source>
        <dbReference type="SAM" id="MobiDB-lite"/>
    </source>
</evidence>
<dbReference type="GeneTree" id="ENSGT00940000158519"/>
<dbReference type="GO" id="GO:0031434">
    <property type="term" value="F:mitogen-activated protein kinase kinase binding"/>
    <property type="evidence" value="ECO:0007669"/>
    <property type="project" value="Ensembl"/>
</dbReference>
<evidence type="ECO:0000256" key="1">
    <source>
        <dbReference type="ARBA" id="ARBA00004170"/>
    </source>
</evidence>
<proteinExistence type="inferred from homology"/>
<keyword evidence="13" id="KW-0862">Zinc</keyword>
<dbReference type="Gene3D" id="1.10.150.50">
    <property type="entry name" value="Transcription Factor, Ets-1"/>
    <property type="match status" value="1"/>
</dbReference>
<sequence>MIDISISNLEGLRTKCAASNDLTQKEIRTLESKLVKYFSRQLSCKRKVALQERNAKLEGFPQLLHWFRIVDMRKEVMEEITPGQLSLEELLDMTDDQVCATVEKFGANSEECARLNASLSCLRSVHKSGGSLSKQDWTIQWPTTEPGKENSPGCQAEPAQWGRTHLLPSPKVQPKCGQHHCHAGSPHGPMYTHVDRLTVEGHPGLCPPMESGHRSLPPSPRQRHAAHTPPRTPNIVTTMTPPGTPPLRRRNKLKPPGTPPPSSRKLIHLIPGFTALHRSKSHEFQLGHRVDEAHTPKVKKKNKPLNLKIHNSVGSCENIPAQRSPLLSERSLRSFFVGYPPFLPSTPPVHTEATFSANTLSVPRWSPQIPRRDLGNSIKHRFSTKYWMSQTCTVCGKGMLFGLKCKNCKLKCHNKCTKEAPPCHLLIIHRGARLVRTESVPCDINNPLRKPPRFSDLHVSQTLPKTNKLNKDHIPVPYQPDSSSNPSSTTSSTPSSPAPPLPPSATPPSPLHPSPQCPRQQKQFNLPDVVPETPTRAPQVILHPVNSNPILEGNPLLQIEVEPTSENEEGPEEAQESEDDFEEMNLSLLSARNFPRKASQTSIFLQEWDIPFEQLEIGELIGKGRFGQVFHGRWHGEVAIRLIDIERDNEDQLKAFKREVMAYRQTRHENVVLFMGACMSPPHLAIITSLCKGRTLYSVVRDAKIVLDVNKTRQIAQEIVKGMGYLHAKGILHKDLKSKNVFYDNGKVVITDFGLFSISGVLQAGRRENKLRIQNGWLCHLAPEIIRQLSPDTEEDKLPFSKHSDVFALGTIWYELHAREWPFKTQPAEAIIWQVGSGMKPNLSQIGMGKEISDILLFCWAYDQEERPTFTKLMDMLEKLPKRNRRLSHPGHFWKSAE</sequence>
<dbReference type="GO" id="GO:0004674">
    <property type="term" value="F:protein serine/threonine kinase activity"/>
    <property type="evidence" value="ECO:0007669"/>
    <property type="project" value="UniProtKB-KW"/>
</dbReference>
<dbReference type="SMART" id="SM00109">
    <property type="entry name" value="C1"/>
    <property type="match status" value="1"/>
</dbReference>
<feature type="compositionally biased region" description="Pro residues" evidence="18">
    <location>
        <begin position="496"/>
        <end position="516"/>
    </location>
</feature>
<dbReference type="Proteomes" id="UP000472266">
    <property type="component" value="Chromosome 12"/>
</dbReference>
<dbReference type="PROSITE" id="PS00108">
    <property type="entry name" value="PROTEIN_KINASE_ST"/>
    <property type="match status" value="1"/>
</dbReference>
<feature type="domain" description="Protein kinase" evidence="19">
    <location>
        <begin position="615"/>
        <end position="880"/>
    </location>
</feature>
<dbReference type="InterPro" id="IPR002219">
    <property type="entry name" value="PKC_DAG/PE"/>
</dbReference>
<dbReference type="FunFam" id="3.30.200.20:FF:000034">
    <property type="entry name" value="Kinase suppressor of Ras 1"/>
    <property type="match status" value="1"/>
</dbReference>